<dbReference type="PROSITE" id="PS50043">
    <property type="entry name" value="HTH_LUXR_2"/>
    <property type="match status" value="1"/>
</dbReference>
<evidence type="ECO:0000313" key="5">
    <source>
        <dbReference type="Proteomes" id="UP000244905"/>
    </source>
</evidence>
<organism evidence="4 5">
    <name type="scientific">Duncaniella muris</name>
    <dbReference type="NCBI Taxonomy" id="2094150"/>
    <lineage>
        <taxon>Bacteria</taxon>
        <taxon>Pseudomonadati</taxon>
        <taxon>Bacteroidota</taxon>
        <taxon>Bacteroidia</taxon>
        <taxon>Bacteroidales</taxon>
        <taxon>Muribaculaceae</taxon>
        <taxon>Duncaniella</taxon>
    </lineage>
</organism>
<dbReference type="Proteomes" id="UP000244905">
    <property type="component" value="Unassembled WGS sequence"/>
</dbReference>
<dbReference type="InterPro" id="IPR016032">
    <property type="entry name" value="Sig_transdc_resp-reg_C-effctor"/>
</dbReference>
<gene>
    <name evidence="4" type="ORF">C5O23_00535</name>
</gene>
<dbReference type="SMART" id="SM00421">
    <property type="entry name" value="HTH_LUXR"/>
    <property type="match status" value="1"/>
</dbReference>
<comment type="caution">
    <text evidence="4">The sequence shown here is derived from an EMBL/GenBank/DDBJ whole genome shotgun (WGS) entry which is preliminary data.</text>
</comment>
<dbReference type="GO" id="GO:0006355">
    <property type="term" value="P:regulation of DNA-templated transcription"/>
    <property type="evidence" value="ECO:0007669"/>
    <property type="project" value="InterPro"/>
</dbReference>
<protein>
    <recommendedName>
        <fullName evidence="3">HTH luxR-type domain-containing protein</fullName>
    </recommendedName>
</protein>
<evidence type="ECO:0000256" key="1">
    <source>
        <dbReference type="SAM" id="Coils"/>
    </source>
</evidence>
<dbReference type="EMBL" id="PUEC01000001">
    <property type="protein sequence ID" value="PWB04439.1"/>
    <property type="molecule type" value="Genomic_DNA"/>
</dbReference>
<keyword evidence="2" id="KW-0812">Transmembrane</keyword>
<sequence>MVTNKLLYRCPILLILVAFIAASIIVSCSHSRQQAQTIFDAERIADEYPDSALALLNDIDVSEINEDSLKAFYYLVKALAHKVNESSMVPDSFIRFSFEYYKSHNYNRFLRSGNLYALHLFWSSNGKKSLMLLDSLISLPDICDSIMIELLQTRIGVGGAEFDCKNNISYIRYLQKLDKDSANQIEYLYQLCENYQYANNGDSALIIINDLIDYAYANHLGNDQFKYTYEKIGILEELGRYDESNQVTDYVLENAPHNSALPYLYFWKALNYFNMGSYDSSSRELAIADSCAQGRTDVDYNYYESFAGPLREFLEYRQNGKIRLSQLATLNNSQRDLLNRLEYTRLDTEQNALRQENKVLMLKAQNERKTAILIICLLGAIIIGLVALWNIQKRKRKTIEAEERAEALQKMVDELSASKTLSSEHESLRRAMLQQLGIIKMVAETPTEQNRDMLRKISSVENGSDGSLVNWENVYDMIDNLYSGFHSRLHNRHGNVLNEKEEQIIALMVAGFSTKEISVITGQSAATIYVRKSSVRKKLGVPEKEDIVAFLRQETDD</sequence>
<feature type="domain" description="HTH luxR-type" evidence="3">
    <location>
        <begin position="490"/>
        <end position="555"/>
    </location>
</feature>
<evidence type="ECO:0000313" key="4">
    <source>
        <dbReference type="EMBL" id="PWB04439.1"/>
    </source>
</evidence>
<keyword evidence="2" id="KW-1133">Transmembrane helix</keyword>
<evidence type="ECO:0000256" key="2">
    <source>
        <dbReference type="SAM" id="Phobius"/>
    </source>
</evidence>
<dbReference type="PROSITE" id="PS51257">
    <property type="entry name" value="PROKAR_LIPOPROTEIN"/>
    <property type="match status" value="1"/>
</dbReference>
<dbReference type="RefSeq" id="WP_107030995.1">
    <property type="nucleotide sequence ID" value="NZ_CAPEJN010000022.1"/>
</dbReference>
<feature type="coiled-coil region" evidence="1">
    <location>
        <begin position="391"/>
        <end position="418"/>
    </location>
</feature>
<reference evidence="5" key="1">
    <citation type="submission" date="2018-02" db="EMBL/GenBank/DDBJ databases">
        <authorList>
            <person name="Clavel T."/>
            <person name="Strowig T."/>
        </authorList>
    </citation>
    <scope>NUCLEOTIDE SEQUENCE [LARGE SCALE GENOMIC DNA]</scope>
    <source>
        <strain evidence="5">DSM 103720</strain>
    </source>
</reference>
<accession>A0A2V1ITZ4</accession>
<feature type="transmembrane region" description="Helical" evidence="2">
    <location>
        <begin position="371"/>
        <end position="391"/>
    </location>
</feature>
<dbReference type="GO" id="GO:0003677">
    <property type="term" value="F:DNA binding"/>
    <property type="evidence" value="ECO:0007669"/>
    <property type="project" value="InterPro"/>
</dbReference>
<proteinExistence type="predicted"/>
<dbReference type="SUPFAM" id="SSF48452">
    <property type="entry name" value="TPR-like"/>
    <property type="match status" value="1"/>
</dbReference>
<dbReference type="Pfam" id="PF00196">
    <property type="entry name" value="GerE"/>
    <property type="match status" value="1"/>
</dbReference>
<dbReference type="Gene3D" id="1.10.10.10">
    <property type="entry name" value="Winged helix-like DNA-binding domain superfamily/Winged helix DNA-binding domain"/>
    <property type="match status" value="1"/>
</dbReference>
<feature type="transmembrane region" description="Helical" evidence="2">
    <location>
        <begin position="6"/>
        <end position="26"/>
    </location>
</feature>
<dbReference type="SUPFAM" id="SSF46894">
    <property type="entry name" value="C-terminal effector domain of the bipartite response regulators"/>
    <property type="match status" value="1"/>
</dbReference>
<keyword evidence="1" id="KW-0175">Coiled coil</keyword>
<dbReference type="AlphaFoldDB" id="A0A2V1ITZ4"/>
<dbReference type="InterPro" id="IPR011990">
    <property type="entry name" value="TPR-like_helical_dom_sf"/>
</dbReference>
<dbReference type="InterPro" id="IPR036388">
    <property type="entry name" value="WH-like_DNA-bd_sf"/>
</dbReference>
<evidence type="ECO:0000259" key="3">
    <source>
        <dbReference type="PROSITE" id="PS50043"/>
    </source>
</evidence>
<keyword evidence="2" id="KW-0472">Membrane</keyword>
<keyword evidence="5" id="KW-1185">Reference proteome</keyword>
<name>A0A2V1ITZ4_9BACT</name>
<dbReference type="GeneID" id="82524834"/>
<dbReference type="InterPro" id="IPR000792">
    <property type="entry name" value="Tscrpt_reg_LuxR_C"/>
</dbReference>